<accession>A0ABD7SED9</accession>
<keyword evidence="3" id="KW-1185">Reference proteome</keyword>
<evidence type="ECO:0000256" key="1">
    <source>
        <dbReference type="SAM" id="MobiDB-lite"/>
    </source>
</evidence>
<evidence type="ECO:0000313" key="2">
    <source>
        <dbReference type="EMBL" id="TWQ56588.1"/>
    </source>
</evidence>
<protein>
    <recommendedName>
        <fullName evidence="4">Secreted protein</fullName>
    </recommendedName>
</protein>
<feature type="compositionally biased region" description="Basic and acidic residues" evidence="1">
    <location>
        <begin position="48"/>
        <end position="61"/>
    </location>
</feature>
<organism evidence="2 3">
    <name type="scientific">Xanthomonas vasicola</name>
    <dbReference type="NCBI Taxonomy" id="56459"/>
    <lineage>
        <taxon>Bacteria</taxon>
        <taxon>Pseudomonadati</taxon>
        <taxon>Pseudomonadota</taxon>
        <taxon>Gammaproteobacteria</taxon>
        <taxon>Lysobacterales</taxon>
        <taxon>Lysobacteraceae</taxon>
        <taxon>Xanthomonas</taxon>
    </lineage>
</organism>
<dbReference type="EMBL" id="VOCK01000003">
    <property type="protein sequence ID" value="TWQ56588.1"/>
    <property type="molecule type" value="Genomic_DNA"/>
</dbReference>
<gene>
    <name evidence="2" type="ORF">FQK01_02820</name>
</gene>
<evidence type="ECO:0008006" key="4">
    <source>
        <dbReference type="Google" id="ProtNLM"/>
    </source>
</evidence>
<sequence>MPGLVRNVAAIALTAAGLFAFCSGLLGNKEDSDNITNASADLVASEGGEPKEWGGGEHDAHGASSSRAATTMNCTKFQGVAR</sequence>
<name>A0ABD7SED9_XANVA</name>
<proteinExistence type="predicted"/>
<comment type="caution">
    <text evidence="2">The sequence shown here is derived from an EMBL/GenBank/DDBJ whole genome shotgun (WGS) entry which is preliminary data.</text>
</comment>
<evidence type="ECO:0000313" key="3">
    <source>
        <dbReference type="Proteomes" id="UP000320455"/>
    </source>
</evidence>
<feature type="region of interest" description="Disordered" evidence="1">
    <location>
        <begin position="43"/>
        <end position="69"/>
    </location>
</feature>
<reference evidence="3" key="1">
    <citation type="journal article" date="2020" name="Phytopathology">
        <title>Genomic acquisitions in emerging populations of Xanthomonas vasicola pv. vasculorum infecting corn in the U.S. and Argentina.</title>
        <authorList>
            <person name="Perez-Quintero A.L."/>
        </authorList>
    </citation>
    <scope>NUCLEOTIDE SEQUENCE [LARGE SCALE GENOMIC DNA]</scope>
    <source>
        <strain evidence="3">Xvh-L</strain>
    </source>
</reference>
<dbReference type="AlphaFoldDB" id="A0ABD7SED9"/>
<dbReference type="Proteomes" id="UP000320455">
    <property type="component" value="Unassembled WGS sequence"/>
</dbReference>